<dbReference type="InterPro" id="IPR015919">
    <property type="entry name" value="Cadherin-like_sf"/>
</dbReference>
<protein>
    <recommendedName>
        <fullName evidence="5">Cadherin domain-containing protein</fullName>
    </recommendedName>
</protein>
<dbReference type="GO" id="GO:0005509">
    <property type="term" value="F:calcium ion binding"/>
    <property type="evidence" value="ECO:0007669"/>
    <property type="project" value="InterPro"/>
</dbReference>
<dbReference type="AlphaFoldDB" id="A0A3L8SSA3"/>
<keyword evidence="4" id="KW-1185">Reference proteome</keyword>
<dbReference type="Proteomes" id="UP000276834">
    <property type="component" value="Unassembled WGS sequence"/>
</dbReference>
<proteinExistence type="predicted"/>
<name>A0A3L8SSA3_CHLGU</name>
<gene>
    <name evidence="3" type="ORF">DV515_00004229</name>
</gene>
<dbReference type="OrthoDB" id="9361256at2759"/>
<dbReference type="GO" id="GO:0016020">
    <property type="term" value="C:membrane"/>
    <property type="evidence" value="ECO:0007669"/>
    <property type="project" value="UniProtKB-SubCell"/>
</dbReference>
<feature type="non-terminal residue" evidence="3">
    <location>
        <position position="77"/>
    </location>
</feature>
<evidence type="ECO:0000313" key="4">
    <source>
        <dbReference type="Proteomes" id="UP000276834"/>
    </source>
</evidence>
<reference evidence="3 4" key="1">
    <citation type="journal article" date="2018" name="Proc. R. Soc. B">
        <title>A non-coding region near Follistatin controls head colour polymorphism in the Gouldian finch.</title>
        <authorList>
            <person name="Toomey M.B."/>
            <person name="Marques C.I."/>
            <person name="Andrade P."/>
            <person name="Araujo P.M."/>
            <person name="Sabatino S."/>
            <person name="Gazda M.A."/>
            <person name="Afonso S."/>
            <person name="Lopes R.J."/>
            <person name="Corbo J.C."/>
            <person name="Carneiro M."/>
        </authorList>
    </citation>
    <scope>NUCLEOTIDE SEQUENCE [LARGE SCALE GENOMIC DNA]</scope>
    <source>
        <strain evidence="3">Red01</strain>
        <tissue evidence="3">Muscle</tissue>
    </source>
</reference>
<organism evidence="3 4">
    <name type="scientific">Chloebia gouldiae</name>
    <name type="common">Gouldian finch</name>
    <name type="synonym">Erythrura gouldiae</name>
    <dbReference type="NCBI Taxonomy" id="44316"/>
    <lineage>
        <taxon>Eukaryota</taxon>
        <taxon>Metazoa</taxon>
        <taxon>Chordata</taxon>
        <taxon>Craniata</taxon>
        <taxon>Vertebrata</taxon>
        <taxon>Euteleostomi</taxon>
        <taxon>Archelosauria</taxon>
        <taxon>Archosauria</taxon>
        <taxon>Dinosauria</taxon>
        <taxon>Saurischia</taxon>
        <taxon>Theropoda</taxon>
        <taxon>Coelurosauria</taxon>
        <taxon>Aves</taxon>
        <taxon>Neognathae</taxon>
        <taxon>Neoaves</taxon>
        <taxon>Telluraves</taxon>
        <taxon>Australaves</taxon>
        <taxon>Passeriformes</taxon>
        <taxon>Passeroidea</taxon>
        <taxon>Passeridae</taxon>
        <taxon>Chloebia</taxon>
    </lineage>
</organism>
<keyword evidence="2" id="KW-0472">Membrane</keyword>
<comment type="subcellular location">
    <subcellularLocation>
        <location evidence="1">Membrane</location>
    </subcellularLocation>
</comment>
<dbReference type="SUPFAM" id="SSF49313">
    <property type="entry name" value="Cadherin-like"/>
    <property type="match status" value="1"/>
</dbReference>
<accession>A0A3L8SSA3</accession>
<comment type="caution">
    <text evidence="3">The sequence shown here is derived from an EMBL/GenBank/DDBJ whole genome shotgun (WGS) entry which is preliminary data.</text>
</comment>
<evidence type="ECO:0000256" key="2">
    <source>
        <dbReference type="ARBA" id="ARBA00023136"/>
    </source>
</evidence>
<evidence type="ECO:0000313" key="3">
    <source>
        <dbReference type="EMBL" id="RLW07037.1"/>
    </source>
</evidence>
<dbReference type="EMBL" id="QUSF01000008">
    <property type="protein sequence ID" value="RLW07037.1"/>
    <property type="molecule type" value="Genomic_DNA"/>
</dbReference>
<sequence length="77" mass="8433">MHLMVMAKDKGSPPLNGTAVVTLSVFDNRPFIPRLNKSEISISVSENTGVDYLIYDFAVVETSGKPIDYTVVSGNER</sequence>
<evidence type="ECO:0008006" key="5">
    <source>
        <dbReference type="Google" id="ProtNLM"/>
    </source>
</evidence>
<evidence type="ECO:0000256" key="1">
    <source>
        <dbReference type="ARBA" id="ARBA00004370"/>
    </source>
</evidence>